<dbReference type="EMBL" id="ATMH01002423">
    <property type="protein sequence ID" value="EPY33206.1"/>
    <property type="molecule type" value="Genomic_DNA"/>
</dbReference>
<evidence type="ECO:0000313" key="2">
    <source>
        <dbReference type="EMBL" id="EPY33206.1"/>
    </source>
</evidence>
<dbReference type="AlphaFoldDB" id="S9UK43"/>
<dbReference type="OrthoDB" id="271683at2759"/>
<comment type="caution">
    <text evidence="1">The sequence shown here is derived from an EMBL/GenBank/DDBJ whole genome shotgun (WGS) entry which is preliminary data.</text>
</comment>
<dbReference type="Proteomes" id="UP000015354">
    <property type="component" value="Unassembled WGS sequence"/>
</dbReference>
<evidence type="ECO:0000313" key="3">
    <source>
        <dbReference type="Proteomes" id="UP000015354"/>
    </source>
</evidence>
<protein>
    <submittedName>
        <fullName evidence="1">Uncharacterized protein</fullName>
    </submittedName>
</protein>
<evidence type="ECO:0000313" key="1">
    <source>
        <dbReference type="EMBL" id="EPY29134.1"/>
    </source>
</evidence>
<dbReference type="EMBL" id="ATMH01004708">
    <property type="protein sequence ID" value="EPY29134.1"/>
    <property type="molecule type" value="Genomic_DNA"/>
</dbReference>
<proteinExistence type="predicted"/>
<keyword evidence="3" id="KW-1185">Reference proteome</keyword>
<gene>
    <name evidence="2" type="ORF">STCU_02423</name>
    <name evidence="1" type="ORF">STCU_04708</name>
</gene>
<accession>S9UK43</accession>
<name>S9UK43_9TRYP</name>
<organism evidence="1 3">
    <name type="scientific">Strigomonas culicis</name>
    <dbReference type="NCBI Taxonomy" id="28005"/>
    <lineage>
        <taxon>Eukaryota</taxon>
        <taxon>Discoba</taxon>
        <taxon>Euglenozoa</taxon>
        <taxon>Kinetoplastea</taxon>
        <taxon>Metakinetoplastina</taxon>
        <taxon>Trypanosomatida</taxon>
        <taxon>Trypanosomatidae</taxon>
        <taxon>Strigomonadinae</taxon>
        <taxon>Strigomonas</taxon>
    </lineage>
</organism>
<reference evidence="1" key="2">
    <citation type="submission" date="2013-03" db="EMBL/GenBank/DDBJ databases">
        <authorList>
            <person name="Motta M.C.M."/>
            <person name="Martins A.C.A."/>
            <person name="Preta C.M.C.C."/>
            <person name="Silva R."/>
            <person name="de Souza S.S."/>
            <person name="Klein C.C."/>
            <person name="de Almeida L.G.P."/>
            <person name="Cunha O.L."/>
            <person name="Colabardini A.C."/>
            <person name="Lima B.A."/>
            <person name="Machado C.R."/>
            <person name="Soares C.M.A."/>
            <person name="de Menezes C.B.A."/>
            <person name="Bartolomeu D.C."/>
            <person name="Grisard E.C."/>
            <person name="Fantinatti-Garboggini F."/>
            <person name="Rodrigues-Luiz G.F."/>
            <person name="Wagner G."/>
            <person name="Goldman G.H."/>
            <person name="Fietto J.L.R."/>
            <person name="Ciapina L.P."/>
            <person name="Brocchi M."/>
            <person name="Elias M.C."/>
            <person name="Goldman M.H.S."/>
            <person name="Sagot M.-F."/>
            <person name="Pereira M."/>
            <person name="Stoco P.H."/>
            <person name="Teixeira S.M.R."/>
            <person name="de Mendonca-Neto R.P."/>
            <person name="Maciel T.E.F."/>
            <person name="Mendes T.A.O."/>
            <person name="Urmenyi T.P."/>
            <person name="Teixeira M.M.G."/>
            <person name="de Camargo E.F.P."/>
            <person name="de Sousa W."/>
            <person name="Schenkman S."/>
            <person name="de Vasconcelos A.T.R."/>
        </authorList>
    </citation>
    <scope>NUCLEOTIDE SEQUENCE</scope>
</reference>
<sequence length="127" mass="13784">MGTSKQLFSGTAKILEGRPVGYDGHVPHHPKNLAHVHDDDERRQYAKAFMTLAVHGGGVDASIAAKSLKARRHGGATAPAAKSLKPKSDQTISCTTEGRMLQVPFKQTVEGEQKMNVRDDAQGKNYF</sequence>
<reference evidence="1 3" key="1">
    <citation type="journal article" date="2013" name="PLoS ONE">
        <title>Predicting the Proteins of Angomonas deanei, Strigomonas culicis and Their Respective Endosymbionts Reveals New Aspects of the Trypanosomatidae Family.</title>
        <authorList>
            <person name="Motta M.C."/>
            <person name="Martins A.C."/>
            <person name="de Souza S.S."/>
            <person name="Catta-Preta C.M."/>
            <person name="Silva R."/>
            <person name="Klein C.C."/>
            <person name="de Almeida L.G."/>
            <person name="de Lima Cunha O."/>
            <person name="Ciapina L.P."/>
            <person name="Brocchi M."/>
            <person name="Colabardini A.C."/>
            <person name="de Araujo Lima B."/>
            <person name="Machado C.R."/>
            <person name="de Almeida Soares C.M."/>
            <person name="Probst C.M."/>
            <person name="de Menezes C.B."/>
            <person name="Thompson C.E."/>
            <person name="Bartholomeu D.C."/>
            <person name="Gradia D.F."/>
            <person name="Pavoni D.P."/>
            <person name="Grisard E.C."/>
            <person name="Fantinatti-Garboggini F."/>
            <person name="Marchini F.K."/>
            <person name="Rodrigues-Luiz G.F."/>
            <person name="Wagner G."/>
            <person name="Goldman G.H."/>
            <person name="Fietto J.L."/>
            <person name="Elias M.C."/>
            <person name="Goldman M.H."/>
            <person name="Sagot M.F."/>
            <person name="Pereira M."/>
            <person name="Stoco P.H."/>
            <person name="de Mendonca-Neto R.P."/>
            <person name="Teixeira S.M."/>
            <person name="Maciel T.E."/>
            <person name="de Oliveira Mendes T.A."/>
            <person name="Urmenyi T.P."/>
            <person name="de Souza W."/>
            <person name="Schenkman S."/>
            <person name="de Vasconcelos A.T."/>
        </authorList>
    </citation>
    <scope>NUCLEOTIDE SEQUENCE [LARGE SCALE GENOMIC DNA]</scope>
</reference>